<gene>
    <name evidence="1" type="ORF">SAMN05878437_1155</name>
</gene>
<dbReference type="AlphaFoldDB" id="A0A1M7FXS3"/>
<organism evidence="1 2">
    <name type="scientific">Vreelandella subglaciescola</name>
    <dbReference type="NCBI Taxonomy" id="29571"/>
    <lineage>
        <taxon>Bacteria</taxon>
        <taxon>Pseudomonadati</taxon>
        <taxon>Pseudomonadota</taxon>
        <taxon>Gammaproteobacteria</taxon>
        <taxon>Oceanospirillales</taxon>
        <taxon>Halomonadaceae</taxon>
        <taxon>Vreelandella</taxon>
    </lineage>
</organism>
<keyword evidence="2" id="KW-1185">Reference proteome</keyword>
<evidence type="ECO:0000313" key="1">
    <source>
        <dbReference type="EMBL" id="SHM08823.1"/>
    </source>
</evidence>
<dbReference type="EMBL" id="LT670847">
    <property type="protein sequence ID" value="SHM08823.1"/>
    <property type="molecule type" value="Genomic_DNA"/>
</dbReference>
<dbReference type="InParanoid" id="A0A1M7FXS3"/>
<name>A0A1M7FXS3_9GAMM</name>
<dbReference type="Proteomes" id="UP000190911">
    <property type="component" value="Chromosome I"/>
</dbReference>
<accession>A0A1M7FXS3</accession>
<protein>
    <submittedName>
        <fullName evidence="1">Uncharacterized protein</fullName>
    </submittedName>
</protein>
<sequence>MMSTGHVKYVLTMKGLCPNIPANTPAMPLDEAHFGGFFVSGGRA</sequence>
<reference evidence="1 2" key="1">
    <citation type="submission" date="2016-11" db="EMBL/GenBank/DDBJ databases">
        <authorList>
            <person name="Jaros S."/>
            <person name="Januszkiewicz K."/>
            <person name="Wedrychowicz H."/>
        </authorList>
    </citation>
    <scope>NUCLEOTIDE SEQUENCE [LARGE SCALE GENOMIC DNA]</scope>
    <source>
        <strain evidence="1 2">ACAM 12</strain>
    </source>
</reference>
<evidence type="ECO:0000313" key="2">
    <source>
        <dbReference type="Proteomes" id="UP000190911"/>
    </source>
</evidence>
<proteinExistence type="predicted"/>